<keyword evidence="3" id="KW-1185">Reference proteome</keyword>
<name>A0A0M2SN96_9STAP</name>
<proteinExistence type="predicted"/>
<protein>
    <submittedName>
        <fullName evidence="2">Uncharacterized protein</fullName>
    </submittedName>
</protein>
<evidence type="ECO:0000313" key="3">
    <source>
        <dbReference type="Proteomes" id="UP000034287"/>
    </source>
</evidence>
<organism evidence="2 3">
    <name type="scientific">Salinicoccus sediminis</name>
    <dbReference type="NCBI Taxonomy" id="1432562"/>
    <lineage>
        <taxon>Bacteria</taxon>
        <taxon>Bacillati</taxon>
        <taxon>Bacillota</taxon>
        <taxon>Bacilli</taxon>
        <taxon>Bacillales</taxon>
        <taxon>Staphylococcaceae</taxon>
        <taxon>Salinicoccus</taxon>
    </lineage>
</organism>
<dbReference type="Proteomes" id="UP000034287">
    <property type="component" value="Unassembled WGS sequence"/>
</dbReference>
<dbReference type="STRING" id="1432562.WN59_08575"/>
<dbReference type="PATRIC" id="fig|1432562.3.peg.1690"/>
<comment type="caution">
    <text evidence="2">The sequence shown here is derived from an EMBL/GenBank/DDBJ whole genome shotgun (WGS) entry which is preliminary data.</text>
</comment>
<feature type="region of interest" description="Disordered" evidence="1">
    <location>
        <begin position="1"/>
        <end position="23"/>
    </location>
</feature>
<dbReference type="EMBL" id="LAYZ01000023">
    <property type="protein sequence ID" value="KKK34317.1"/>
    <property type="molecule type" value="Genomic_DNA"/>
</dbReference>
<evidence type="ECO:0000313" key="2">
    <source>
        <dbReference type="EMBL" id="KKK34317.1"/>
    </source>
</evidence>
<sequence>MPHRPENDDKADPPALSSIPNRRQDNAFAYHRLENDDKADGNLHRAKSAQTKITLRTCAEGQIQSQLL</sequence>
<dbReference type="AlphaFoldDB" id="A0A0M2SN96"/>
<evidence type="ECO:0000256" key="1">
    <source>
        <dbReference type="SAM" id="MobiDB-lite"/>
    </source>
</evidence>
<feature type="compositionally biased region" description="Basic and acidic residues" evidence="1">
    <location>
        <begin position="1"/>
        <end position="12"/>
    </location>
</feature>
<accession>A0A0M2SN96</accession>
<reference evidence="2 3" key="1">
    <citation type="submission" date="2015-04" db="EMBL/GenBank/DDBJ databases">
        <title>Taxonomic description and genome sequence of Salinicoccus sediminis sp. nov., a novel hyper halotolerant bacterium isolated from marine sediment.</title>
        <authorList>
            <person name="Mathan Kumar R."/>
            <person name="Kaur G."/>
            <person name="Kumar N."/>
            <person name="Kumar A."/>
            <person name="Singh N.K."/>
            <person name="Kaur N."/>
            <person name="Mayilraj S."/>
        </authorList>
    </citation>
    <scope>NUCLEOTIDE SEQUENCE [LARGE SCALE GENOMIC DNA]</scope>
    <source>
        <strain evidence="2 3">SV-16</strain>
    </source>
</reference>
<gene>
    <name evidence="2" type="ORF">WN59_08575</name>
</gene>